<dbReference type="Gramene" id="AET1Gv20194300.3">
    <property type="protein sequence ID" value="AET1Gv20194300.3"/>
    <property type="gene ID" value="AET1Gv20194300"/>
</dbReference>
<sequence length="110" mass="11391">ALHRRGLHAAMQCCAAAPPCSASATSAVAARTTSPPAASATRHDIHSAAHLHGPTHGPELRHAAAGECRHRCHASGTASTPKTPSSDTNCWNRSPLATSPLTQTEVEEEE</sequence>
<name>A0A452XX00_AEGTS</name>
<proteinExistence type="predicted"/>
<reference evidence="2" key="5">
    <citation type="journal article" date="2021" name="G3 (Bethesda)">
        <title>Aegilops tauschii genome assembly Aet v5.0 features greater sequence contiguity and improved annotation.</title>
        <authorList>
            <person name="Wang L."/>
            <person name="Zhu T."/>
            <person name="Rodriguez J.C."/>
            <person name="Deal K.R."/>
            <person name="Dubcovsky J."/>
            <person name="McGuire P.E."/>
            <person name="Lux T."/>
            <person name="Spannagl M."/>
            <person name="Mayer K.F.X."/>
            <person name="Baldrich P."/>
            <person name="Meyers B.C."/>
            <person name="Huo N."/>
            <person name="Gu Y.Q."/>
            <person name="Zhou H."/>
            <person name="Devos K.M."/>
            <person name="Bennetzen J.L."/>
            <person name="Unver T."/>
            <person name="Budak H."/>
            <person name="Gulick P.J."/>
            <person name="Galiba G."/>
            <person name="Kalapos B."/>
            <person name="Nelson D.R."/>
            <person name="Li P."/>
            <person name="You F.M."/>
            <person name="Luo M.C."/>
            <person name="Dvorak J."/>
        </authorList>
    </citation>
    <scope>NUCLEOTIDE SEQUENCE [LARGE SCALE GENOMIC DNA]</scope>
    <source>
        <strain evidence="2">cv. AL8/78</strain>
    </source>
</reference>
<feature type="region of interest" description="Disordered" evidence="1">
    <location>
        <begin position="24"/>
        <end position="110"/>
    </location>
</feature>
<evidence type="ECO:0000256" key="1">
    <source>
        <dbReference type="SAM" id="MobiDB-lite"/>
    </source>
</evidence>
<reference evidence="3" key="2">
    <citation type="journal article" date="2017" name="Nat. Plants">
        <title>The Aegilops tauschii genome reveals multiple impacts of transposons.</title>
        <authorList>
            <person name="Zhao G."/>
            <person name="Zou C."/>
            <person name="Li K."/>
            <person name="Wang K."/>
            <person name="Li T."/>
            <person name="Gao L."/>
            <person name="Zhang X."/>
            <person name="Wang H."/>
            <person name="Yang Z."/>
            <person name="Liu X."/>
            <person name="Jiang W."/>
            <person name="Mao L."/>
            <person name="Kong X."/>
            <person name="Jiao Y."/>
            <person name="Jia J."/>
        </authorList>
    </citation>
    <scope>NUCLEOTIDE SEQUENCE [LARGE SCALE GENOMIC DNA]</scope>
    <source>
        <strain evidence="3">cv. AL8/78</strain>
    </source>
</reference>
<dbReference type="AlphaFoldDB" id="A0A452XX00"/>
<reference evidence="2" key="3">
    <citation type="journal article" date="2017" name="Nature">
        <title>Genome sequence of the progenitor of the wheat D genome Aegilops tauschii.</title>
        <authorList>
            <person name="Luo M.C."/>
            <person name="Gu Y.Q."/>
            <person name="Puiu D."/>
            <person name="Wang H."/>
            <person name="Twardziok S.O."/>
            <person name="Deal K.R."/>
            <person name="Huo N."/>
            <person name="Zhu T."/>
            <person name="Wang L."/>
            <person name="Wang Y."/>
            <person name="McGuire P.E."/>
            <person name="Liu S."/>
            <person name="Long H."/>
            <person name="Ramasamy R.K."/>
            <person name="Rodriguez J.C."/>
            <person name="Van S.L."/>
            <person name="Yuan L."/>
            <person name="Wang Z."/>
            <person name="Xia Z."/>
            <person name="Xiao L."/>
            <person name="Anderson O.D."/>
            <person name="Ouyang S."/>
            <person name="Liang Y."/>
            <person name="Zimin A.V."/>
            <person name="Pertea G."/>
            <person name="Qi P."/>
            <person name="Bennetzen J.L."/>
            <person name="Dai X."/>
            <person name="Dawson M.W."/>
            <person name="Muller H.G."/>
            <person name="Kugler K."/>
            <person name="Rivarola-Duarte L."/>
            <person name="Spannagl M."/>
            <person name="Mayer K.F.X."/>
            <person name="Lu F.H."/>
            <person name="Bevan M.W."/>
            <person name="Leroy P."/>
            <person name="Li P."/>
            <person name="You F.M."/>
            <person name="Sun Q."/>
            <person name="Liu Z."/>
            <person name="Lyons E."/>
            <person name="Wicker T."/>
            <person name="Salzberg S.L."/>
            <person name="Devos K.M."/>
            <person name="Dvorak J."/>
        </authorList>
    </citation>
    <scope>NUCLEOTIDE SEQUENCE [LARGE SCALE GENOMIC DNA]</scope>
    <source>
        <strain evidence="2">cv. AL8/78</strain>
    </source>
</reference>
<dbReference type="EnsemblPlants" id="AET1Gv20194300.3">
    <property type="protein sequence ID" value="AET1Gv20194300.3"/>
    <property type="gene ID" value="AET1Gv20194300"/>
</dbReference>
<evidence type="ECO:0000313" key="2">
    <source>
        <dbReference type="EnsemblPlants" id="AET1Gv20194300.3"/>
    </source>
</evidence>
<protein>
    <submittedName>
        <fullName evidence="2">Uncharacterized protein</fullName>
    </submittedName>
</protein>
<accession>A0A452XX00</accession>
<evidence type="ECO:0000313" key="3">
    <source>
        <dbReference type="Proteomes" id="UP000015105"/>
    </source>
</evidence>
<feature type="compositionally biased region" description="Polar residues" evidence="1">
    <location>
        <begin position="76"/>
        <end position="104"/>
    </location>
</feature>
<reference evidence="3" key="1">
    <citation type="journal article" date="2014" name="Science">
        <title>Ancient hybridizations among the ancestral genomes of bread wheat.</title>
        <authorList>
            <consortium name="International Wheat Genome Sequencing Consortium,"/>
            <person name="Marcussen T."/>
            <person name="Sandve S.R."/>
            <person name="Heier L."/>
            <person name="Spannagl M."/>
            <person name="Pfeifer M."/>
            <person name="Jakobsen K.S."/>
            <person name="Wulff B.B."/>
            <person name="Steuernagel B."/>
            <person name="Mayer K.F."/>
            <person name="Olsen O.A."/>
        </authorList>
    </citation>
    <scope>NUCLEOTIDE SEQUENCE [LARGE SCALE GENOMIC DNA]</scope>
    <source>
        <strain evidence="3">cv. AL8/78</strain>
    </source>
</reference>
<reference evidence="2" key="4">
    <citation type="submission" date="2019-03" db="UniProtKB">
        <authorList>
            <consortium name="EnsemblPlants"/>
        </authorList>
    </citation>
    <scope>IDENTIFICATION</scope>
</reference>
<organism evidence="2 3">
    <name type="scientific">Aegilops tauschii subsp. strangulata</name>
    <name type="common">Goatgrass</name>
    <dbReference type="NCBI Taxonomy" id="200361"/>
    <lineage>
        <taxon>Eukaryota</taxon>
        <taxon>Viridiplantae</taxon>
        <taxon>Streptophyta</taxon>
        <taxon>Embryophyta</taxon>
        <taxon>Tracheophyta</taxon>
        <taxon>Spermatophyta</taxon>
        <taxon>Magnoliopsida</taxon>
        <taxon>Liliopsida</taxon>
        <taxon>Poales</taxon>
        <taxon>Poaceae</taxon>
        <taxon>BOP clade</taxon>
        <taxon>Pooideae</taxon>
        <taxon>Triticodae</taxon>
        <taxon>Triticeae</taxon>
        <taxon>Triticinae</taxon>
        <taxon>Aegilops</taxon>
    </lineage>
</organism>
<dbReference type="Proteomes" id="UP000015105">
    <property type="component" value="Chromosome 1D"/>
</dbReference>
<keyword evidence="3" id="KW-1185">Reference proteome</keyword>
<feature type="compositionally biased region" description="Low complexity" evidence="1">
    <location>
        <begin position="24"/>
        <end position="40"/>
    </location>
</feature>
<feature type="compositionally biased region" description="Basic and acidic residues" evidence="1">
    <location>
        <begin position="58"/>
        <end position="69"/>
    </location>
</feature>